<dbReference type="EMBL" id="QMDH01000028">
    <property type="protein sequence ID" value="RAZ65640.1"/>
    <property type="molecule type" value="Genomic_DNA"/>
</dbReference>
<dbReference type="Gene3D" id="1.10.10.10">
    <property type="entry name" value="Winged helix-like DNA-binding domain superfamily/Winged helix DNA-binding domain"/>
    <property type="match status" value="1"/>
</dbReference>
<sequence>MPSQKYEKVCCMSCHYHCELRPQPTIKMINCIENQYCLWPDKNTYLKTGIKLALVNTHYNFVHAGFIFVDFSRYNVRLFTNSKWIEYLTQSGLRLILISDRSMQPLALYWKKRCQEIFSVISTSDTKAEIEKKINVSFLGHRDERSHRKRLNDKEVRVLDLMLAEKSVKEIAKTLSETERKVYAIRLSLQNKMGGRGRLNTIISG</sequence>
<dbReference type="SUPFAM" id="SSF46894">
    <property type="entry name" value="C-terminal effector domain of the bipartite response regulators"/>
    <property type="match status" value="1"/>
</dbReference>
<dbReference type="InterPro" id="IPR036388">
    <property type="entry name" value="WH-like_DNA-bd_sf"/>
</dbReference>
<evidence type="ECO:0000313" key="1">
    <source>
        <dbReference type="EMBL" id="RAZ65640.1"/>
    </source>
</evidence>
<dbReference type="GO" id="GO:0006355">
    <property type="term" value="P:regulation of DNA-templated transcription"/>
    <property type="evidence" value="ECO:0007669"/>
    <property type="project" value="InterPro"/>
</dbReference>
<protein>
    <submittedName>
        <fullName evidence="1">Response regulator receiver protein</fullName>
    </submittedName>
</protein>
<comment type="caution">
    <text evidence="1">The sequence shown here is derived from an EMBL/GenBank/DDBJ whole genome shotgun (WGS) entry which is preliminary data.</text>
</comment>
<dbReference type="RefSeq" id="WP_048994361.1">
    <property type="nucleotide sequence ID" value="NZ_JVIB01000039.1"/>
</dbReference>
<accession>A0A330GAJ6</accession>
<dbReference type="InterPro" id="IPR016032">
    <property type="entry name" value="Sig_transdc_resp-reg_C-effctor"/>
</dbReference>
<dbReference type="Proteomes" id="UP000251576">
    <property type="component" value="Unassembled WGS sequence"/>
</dbReference>
<dbReference type="GO" id="GO:0003677">
    <property type="term" value="F:DNA binding"/>
    <property type="evidence" value="ECO:0007669"/>
    <property type="project" value="InterPro"/>
</dbReference>
<proteinExistence type="predicted"/>
<name>A0A330GAJ6_ENTCL</name>
<evidence type="ECO:0000313" key="2">
    <source>
        <dbReference type="Proteomes" id="UP000251576"/>
    </source>
</evidence>
<dbReference type="AlphaFoldDB" id="A0A330GAJ6"/>
<reference evidence="1 2" key="1">
    <citation type="submission" date="2018-06" db="EMBL/GenBank/DDBJ databases">
        <title>ACT-28, a chromosomally-encoded AmpC with carbapenemase activity from Enterobacter kobei.</title>
        <authorList>
            <person name="Jousset A.B."/>
            <person name="Oueslati S."/>
            <person name="Bernabeu S."/>
            <person name="Takissian J."/>
            <person name="Creton E."/>
            <person name="Vogel A."/>
            <person name="Cotellon G."/>
            <person name="Bonnin R.A."/>
            <person name="Dortet L."/>
            <person name="Naas T."/>
        </authorList>
    </citation>
    <scope>NUCLEOTIDE SEQUENCE [LARGE SCALE GENOMIC DNA]</scope>
    <source>
        <strain evidence="1 2">99B3</strain>
    </source>
</reference>
<gene>
    <name evidence="1" type="ORF">DP202_15215</name>
</gene>
<organism evidence="1 2">
    <name type="scientific">Enterobacter cloacae</name>
    <dbReference type="NCBI Taxonomy" id="550"/>
    <lineage>
        <taxon>Bacteria</taxon>
        <taxon>Pseudomonadati</taxon>
        <taxon>Pseudomonadota</taxon>
        <taxon>Gammaproteobacteria</taxon>
        <taxon>Enterobacterales</taxon>
        <taxon>Enterobacteriaceae</taxon>
        <taxon>Enterobacter</taxon>
        <taxon>Enterobacter cloacae complex</taxon>
    </lineage>
</organism>